<dbReference type="InterPro" id="IPR001906">
    <property type="entry name" value="Terpene_synth_N"/>
</dbReference>
<dbReference type="Gene3D" id="1.50.10.130">
    <property type="entry name" value="Terpene synthase, N-terminal domain"/>
    <property type="match status" value="1"/>
</dbReference>
<evidence type="ECO:0000259" key="5">
    <source>
        <dbReference type="Pfam" id="PF03936"/>
    </source>
</evidence>
<dbReference type="InterPro" id="IPR034741">
    <property type="entry name" value="Terpene_cyclase-like_1_C"/>
</dbReference>
<dbReference type="Pfam" id="PF01397">
    <property type="entry name" value="Terpene_synth"/>
    <property type="match status" value="1"/>
</dbReference>
<dbReference type="SFLD" id="SFLDS00005">
    <property type="entry name" value="Isoprenoid_Synthase_Type_I"/>
    <property type="match status" value="1"/>
</dbReference>
<evidence type="ECO:0000256" key="1">
    <source>
        <dbReference type="ARBA" id="ARBA00001946"/>
    </source>
</evidence>
<protein>
    <submittedName>
        <fullName evidence="6">Uncharacterized protein</fullName>
    </submittedName>
</protein>
<reference evidence="6 7" key="1">
    <citation type="journal article" date="2021" name="Comput. Struct. Biotechnol. J.">
        <title>De novo genome assembly of the potent medicinal plant Rehmannia glutinosa using nanopore technology.</title>
        <authorList>
            <person name="Ma L."/>
            <person name="Dong C."/>
            <person name="Song C."/>
            <person name="Wang X."/>
            <person name="Zheng X."/>
            <person name="Niu Y."/>
            <person name="Chen S."/>
            <person name="Feng W."/>
        </authorList>
    </citation>
    <scope>NUCLEOTIDE SEQUENCE [LARGE SCALE GENOMIC DNA]</scope>
    <source>
        <strain evidence="6">DH-2019</strain>
    </source>
</reference>
<evidence type="ECO:0000259" key="4">
    <source>
        <dbReference type="Pfam" id="PF01397"/>
    </source>
</evidence>
<dbReference type="CDD" id="cd00684">
    <property type="entry name" value="Terpene_cyclase_plant_C1"/>
    <property type="match status" value="1"/>
</dbReference>
<dbReference type="InterPro" id="IPR050148">
    <property type="entry name" value="Terpene_synthase-like"/>
</dbReference>
<dbReference type="SFLD" id="SFLDG01019">
    <property type="entry name" value="Terpene_Cyclase_Like_1_C_Termi"/>
    <property type="match status" value="1"/>
</dbReference>
<gene>
    <name evidence="6" type="ORF">DH2020_011015</name>
</gene>
<comment type="cofactor">
    <cofactor evidence="1">
        <name>Mg(2+)</name>
        <dbReference type="ChEBI" id="CHEBI:18420"/>
    </cofactor>
</comment>
<dbReference type="Pfam" id="PF03936">
    <property type="entry name" value="Terpene_synth_C"/>
    <property type="match status" value="1"/>
</dbReference>
<dbReference type="InterPro" id="IPR044814">
    <property type="entry name" value="Terpene_cyclase_plant_C1"/>
</dbReference>
<dbReference type="PANTHER" id="PTHR31225:SF9">
    <property type="entry name" value="TERPENE SYNTHASE 10"/>
    <property type="match status" value="1"/>
</dbReference>
<dbReference type="InterPro" id="IPR008930">
    <property type="entry name" value="Terpenoid_cyclase/PrenylTrfase"/>
</dbReference>
<keyword evidence="2" id="KW-0479">Metal-binding</keyword>
<name>A0ABR0XC59_REHGL</name>
<organism evidence="6 7">
    <name type="scientific">Rehmannia glutinosa</name>
    <name type="common">Chinese foxglove</name>
    <dbReference type="NCBI Taxonomy" id="99300"/>
    <lineage>
        <taxon>Eukaryota</taxon>
        <taxon>Viridiplantae</taxon>
        <taxon>Streptophyta</taxon>
        <taxon>Embryophyta</taxon>
        <taxon>Tracheophyta</taxon>
        <taxon>Spermatophyta</taxon>
        <taxon>Magnoliopsida</taxon>
        <taxon>eudicotyledons</taxon>
        <taxon>Gunneridae</taxon>
        <taxon>Pentapetalae</taxon>
        <taxon>asterids</taxon>
        <taxon>lamiids</taxon>
        <taxon>Lamiales</taxon>
        <taxon>Orobanchaceae</taxon>
        <taxon>Rehmannieae</taxon>
        <taxon>Rehmannia</taxon>
    </lineage>
</organism>
<dbReference type="InterPro" id="IPR036965">
    <property type="entry name" value="Terpene_synth_N_sf"/>
</dbReference>
<dbReference type="Gene3D" id="1.10.600.10">
    <property type="entry name" value="Farnesyl Diphosphate Synthase"/>
    <property type="match status" value="1"/>
</dbReference>
<sequence length="503" mass="59774">MLDHEEMDAVQQLEFIDDLQRLGISYLFEDKINQILNHIYDEDYFKSYQRNNLYSTALGFRLLRQHGFSVSQDVFDIFKNELGEFMPSLEDDTKGLLELYEASFLLTQAENTLDLAREFATNLLKKKVEDEGNIGINIDHEHLSLLVHSALEIPLQWRIPRLHARWCIDTYGMRLDMNPIVLELAKLDFNIVQASQLEEVKHILSWWKQTRLPEKLSFARDMVVEDYIMPISELFEPQYEYTRIMITKVNAFITLIDDIFDVYGTLEELRLFNNVIQRWDIEVMDKLPNYMQICFLALNNFVNEIAYDVLKEQDFLIIPHLRKSWTDLCITYLIEAEWYSKGYTPTLEEYMSNGWISIAAHVILTHAFFSMTNPIEKEVVQSLYKYHHIVRYAAIILRFANDLGTSVEELRRGDVPKSIQCYMNETGASREEARQYIRFLMCESWKKINEERFADSPFQPDFVRFAFYIGRMAQYWYRHENGRGIHYAHTKDYIIRFLFEPIL</sequence>
<dbReference type="EMBL" id="JABTTQ020000005">
    <property type="protein sequence ID" value="KAK6156767.1"/>
    <property type="molecule type" value="Genomic_DNA"/>
</dbReference>
<dbReference type="SUPFAM" id="SSF48576">
    <property type="entry name" value="Terpenoid synthases"/>
    <property type="match status" value="1"/>
</dbReference>
<accession>A0ABR0XC59</accession>
<dbReference type="InterPro" id="IPR008949">
    <property type="entry name" value="Isoprenoid_synthase_dom_sf"/>
</dbReference>
<feature type="domain" description="Terpene synthase metal-binding" evidence="5">
    <location>
        <begin position="208"/>
        <end position="447"/>
    </location>
</feature>
<evidence type="ECO:0000313" key="7">
    <source>
        <dbReference type="Proteomes" id="UP001318860"/>
    </source>
</evidence>
<feature type="domain" description="Terpene synthase N-terminal" evidence="4">
    <location>
        <begin position="5"/>
        <end position="133"/>
    </location>
</feature>
<dbReference type="Proteomes" id="UP001318860">
    <property type="component" value="Unassembled WGS sequence"/>
</dbReference>
<proteinExistence type="predicted"/>
<dbReference type="InterPro" id="IPR005630">
    <property type="entry name" value="Terpene_synthase_metal-bd"/>
</dbReference>
<keyword evidence="7" id="KW-1185">Reference proteome</keyword>
<keyword evidence="3" id="KW-0460">Magnesium</keyword>
<dbReference type="SUPFAM" id="SSF48239">
    <property type="entry name" value="Terpenoid cyclases/Protein prenyltransferases"/>
    <property type="match status" value="1"/>
</dbReference>
<evidence type="ECO:0000313" key="6">
    <source>
        <dbReference type="EMBL" id="KAK6156767.1"/>
    </source>
</evidence>
<dbReference type="PANTHER" id="PTHR31225">
    <property type="entry name" value="OS04G0344100 PROTEIN-RELATED"/>
    <property type="match status" value="1"/>
</dbReference>
<comment type="caution">
    <text evidence="6">The sequence shown here is derived from an EMBL/GenBank/DDBJ whole genome shotgun (WGS) entry which is preliminary data.</text>
</comment>
<evidence type="ECO:0000256" key="3">
    <source>
        <dbReference type="ARBA" id="ARBA00022842"/>
    </source>
</evidence>
<evidence type="ECO:0000256" key="2">
    <source>
        <dbReference type="ARBA" id="ARBA00022723"/>
    </source>
</evidence>